<accession>A0ABV8FD80</accession>
<reference evidence="3" key="1">
    <citation type="journal article" date="2019" name="Int. J. Syst. Evol. Microbiol.">
        <title>The Global Catalogue of Microorganisms (GCM) 10K type strain sequencing project: providing services to taxonomists for standard genome sequencing and annotation.</title>
        <authorList>
            <consortium name="The Broad Institute Genomics Platform"/>
            <consortium name="The Broad Institute Genome Sequencing Center for Infectious Disease"/>
            <person name="Wu L."/>
            <person name="Ma J."/>
        </authorList>
    </citation>
    <scope>NUCLEOTIDE SEQUENCE [LARGE SCALE GENOMIC DNA]</scope>
    <source>
        <strain evidence="3">TBRC 7912</strain>
    </source>
</reference>
<sequence>MNDFERSLQETLGHAAGNAPRLAGTAAARLETGYRRRRRRLQAALATAAVVAVAGGGVVGLRVSGDTGASSASTTGGRSSQVMTSTKIEAKPIEQVWPQAVVKLPLKAPNGRDLRPITLIDDQTLLVAADRDFERPETIYAYPLAGGEPRKIADVPEPQKAVRFASDFSVGDGQVAWWNTTKGKTHIWAASLDGAGARPVADQDMEGFDGFGVANGKVVFSPVNGGVFTVPLTGGKATRIPAGDRQHLLSWPWAGSPGIGGGRDKPLFTRLVNLETGKVDSAAVDGKDRVYACGVRSCIGVTADEEGFVRLRDGSQQKDVPLGYQIPEPPRQDRFHLCNIKEDEQALGLFDVSTGTIVDLGLREEVANGGIPVTDPTGRIMSYRLKGELHVVVLSRIP</sequence>
<dbReference type="EMBL" id="JBHSBC010000046">
    <property type="protein sequence ID" value="MFC3985405.1"/>
    <property type="molecule type" value="Genomic_DNA"/>
</dbReference>
<dbReference type="InterPro" id="IPR011042">
    <property type="entry name" value="6-blade_b-propeller_TolB-like"/>
</dbReference>
<evidence type="ECO:0000313" key="3">
    <source>
        <dbReference type="Proteomes" id="UP001595698"/>
    </source>
</evidence>
<gene>
    <name evidence="2" type="ORF">ACFOYY_35115</name>
</gene>
<name>A0ABV8FD80_9ACTN</name>
<dbReference type="Proteomes" id="UP001595698">
    <property type="component" value="Unassembled WGS sequence"/>
</dbReference>
<proteinExistence type="predicted"/>
<evidence type="ECO:0008006" key="4">
    <source>
        <dbReference type="Google" id="ProtNLM"/>
    </source>
</evidence>
<keyword evidence="1" id="KW-1133">Transmembrane helix</keyword>
<keyword evidence="1" id="KW-0472">Membrane</keyword>
<keyword evidence="3" id="KW-1185">Reference proteome</keyword>
<dbReference type="RefSeq" id="WP_386195472.1">
    <property type="nucleotide sequence ID" value="NZ_JBHSBC010000046.1"/>
</dbReference>
<protein>
    <recommendedName>
        <fullName evidence="4">WD40 repeat domain-containing protein</fullName>
    </recommendedName>
</protein>
<organism evidence="2 3">
    <name type="scientific">Streptosporangium jomthongense</name>
    <dbReference type="NCBI Taxonomy" id="1193683"/>
    <lineage>
        <taxon>Bacteria</taxon>
        <taxon>Bacillati</taxon>
        <taxon>Actinomycetota</taxon>
        <taxon>Actinomycetes</taxon>
        <taxon>Streptosporangiales</taxon>
        <taxon>Streptosporangiaceae</taxon>
        <taxon>Streptosporangium</taxon>
    </lineage>
</organism>
<dbReference type="SUPFAM" id="SSF63829">
    <property type="entry name" value="Calcium-dependent phosphotriesterase"/>
    <property type="match status" value="1"/>
</dbReference>
<evidence type="ECO:0000313" key="2">
    <source>
        <dbReference type="EMBL" id="MFC3985405.1"/>
    </source>
</evidence>
<keyword evidence="1" id="KW-0812">Transmembrane</keyword>
<dbReference type="Gene3D" id="2.120.10.30">
    <property type="entry name" value="TolB, C-terminal domain"/>
    <property type="match status" value="1"/>
</dbReference>
<evidence type="ECO:0000256" key="1">
    <source>
        <dbReference type="SAM" id="Phobius"/>
    </source>
</evidence>
<feature type="transmembrane region" description="Helical" evidence="1">
    <location>
        <begin position="43"/>
        <end position="63"/>
    </location>
</feature>
<comment type="caution">
    <text evidence="2">The sequence shown here is derived from an EMBL/GenBank/DDBJ whole genome shotgun (WGS) entry which is preliminary data.</text>
</comment>